<dbReference type="Proteomes" id="UP000498740">
    <property type="component" value="Unassembled WGS sequence"/>
</dbReference>
<dbReference type="AlphaFoldDB" id="A0A7J0D5B8"/>
<dbReference type="RefSeq" id="WP_032760596.1">
    <property type="nucleotide sequence ID" value="NZ_BMUG01000014.1"/>
</dbReference>
<organism evidence="1 2">
    <name type="scientific">Streptomyces microflavus</name>
    <name type="common">Streptomyces lipmanii</name>
    <dbReference type="NCBI Taxonomy" id="1919"/>
    <lineage>
        <taxon>Bacteria</taxon>
        <taxon>Bacillati</taxon>
        <taxon>Actinomycetota</taxon>
        <taxon>Actinomycetes</taxon>
        <taxon>Kitasatosporales</taxon>
        <taxon>Streptomycetaceae</taxon>
        <taxon>Streptomyces</taxon>
    </lineage>
</organism>
<sequence>MLFEIDRGVLADAVGEENVHRLPVETADRYGFTAETFDFFTEIGIPSAEDYGLSFGLPTEFDSGYIWGCSVQESQGWKFPDGVQALVKIGNFPINAVVIDPATGIVYQYADASMEAIPVHADVSSLAKTISSFVGYVENYTRDDAEDDEDVEYARRKREVDAIHDAIRLVDPLPFNHEYSEWVELFDNLEGGVYT</sequence>
<accession>A0A7J0D5B8</accession>
<proteinExistence type="predicted"/>
<evidence type="ECO:0000313" key="2">
    <source>
        <dbReference type="Proteomes" id="UP000498740"/>
    </source>
</evidence>
<comment type="caution">
    <text evidence="1">The sequence shown here is derived from an EMBL/GenBank/DDBJ whole genome shotgun (WGS) entry which is preliminary data.</text>
</comment>
<dbReference type="InterPro" id="IPR025851">
    <property type="entry name" value="SUKH-4"/>
</dbReference>
<evidence type="ECO:0000313" key="1">
    <source>
        <dbReference type="EMBL" id="GFN09165.1"/>
    </source>
</evidence>
<dbReference type="Pfam" id="PF14435">
    <property type="entry name" value="SUKH-4"/>
    <property type="match status" value="1"/>
</dbReference>
<evidence type="ECO:0008006" key="3">
    <source>
        <dbReference type="Google" id="ProtNLM"/>
    </source>
</evidence>
<reference evidence="1 2" key="1">
    <citation type="submission" date="2020-05" db="EMBL/GenBank/DDBJ databases">
        <title>Whole genome shotgun sequence of Streptomyces microflavus NBRC 13062.</title>
        <authorList>
            <person name="Komaki H."/>
            <person name="Tamura T."/>
        </authorList>
    </citation>
    <scope>NUCLEOTIDE SEQUENCE [LARGE SCALE GENOMIC DNA]</scope>
    <source>
        <strain evidence="1 2">NBRC 13062</strain>
    </source>
</reference>
<gene>
    <name evidence="1" type="ORF">Smic_77210</name>
</gene>
<name>A0A7J0D5B8_STRMI</name>
<protein>
    <recommendedName>
        <fullName evidence="3">SUKH-4 immunity protein</fullName>
    </recommendedName>
</protein>
<dbReference type="EMBL" id="BLWD01000001">
    <property type="protein sequence ID" value="GFN09165.1"/>
    <property type="molecule type" value="Genomic_DNA"/>
</dbReference>